<dbReference type="RefSeq" id="WP_134168247.1">
    <property type="nucleotide sequence ID" value="NZ_SODD01000005.1"/>
</dbReference>
<dbReference type="GO" id="GO:0003677">
    <property type="term" value="F:DNA binding"/>
    <property type="evidence" value="ECO:0007669"/>
    <property type="project" value="UniProtKB-UniRule"/>
</dbReference>
<gene>
    <name evidence="4" type="ORF">EDD63_10557</name>
</gene>
<reference evidence="4 5" key="1">
    <citation type="submission" date="2019-03" db="EMBL/GenBank/DDBJ databases">
        <title>Genomic Encyclopedia of Type Strains, Phase IV (KMG-IV): sequencing the most valuable type-strain genomes for metagenomic binning, comparative biology and taxonomic classification.</title>
        <authorList>
            <person name="Goeker M."/>
        </authorList>
    </citation>
    <scope>NUCLEOTIDE SEQUENCE [LARGE SCALE GENOMIC DNA]</scope>
    <source>
        <strain evidence="4 5">DSM 28867</strain>
    </source>
</reference>
<evidence type="ECO:0000256" key="2">
    <source>
        <dbReference type="PROSITE-ProRule" id="PRU00335"/>
    </source>
</evidence>
<dbReference type="Proteomes" id="UP000294743">
    <property type="component" value="Unassembled WGS sequence"/>
</dbReference>
<feature type="DNA-binding region" description="H-T-H motif" evidence="2">
    <location>
        <begin position="34"/>
        <end position="53"/>
    </location>
</feature>
<dbReference type="AlphaFoldDB" id="A0A4V3G935"/>
<dbReference type="InterPro" id="IPR050624">
    <property type="entry name" value="HTH-type_Tx_Regulator"/>
</dbReference>
<dbReference type="InterPro" id="IPR001647">
    <property type="entry name" value="HTH_TetR"/>
</dbReference>
<evidence type="ECO:0000259" key="3">
    <source>
        <dbReference type="PROSITE" id="PS50977"/>
    </source>
</evidence>
<dbReference type="PANTHER" id="PTHR43479:SF11">
    <property type="entry name" value="ACREF_ENVCD OPERON REPRESSOR-RELATED"/>
    <property type="match status" value="1"/>
</dbReference>
<sequence length="198" mass="22932">MPKTYSDDERSYIKKRLKEEATYCLLNYGVKRTTVDDLIDRVKIPKGTFYLFYKTKELLLFEVLQDQHDMLEKQLLDEMRGLQGKVSVDGLTNILYRYYKSVDDSGVLKLLTTGEIELLYRKLPQEIMQKHFGHDSDLVKDVMNILSLPGNDNIDALSTALRNLFIAMVYKRGVGEKYFDEALKLTIKGLVIQLIHGK</sequence>
<organism evidence="4 5">
    <name type="scientific">Breznakia blatticola</name>
    <dbReference type="NCBI Taxonomy" id="1754012"/>
    <lineage>
        <taxon>Bacteria</taxon>
        <taxon>Bacillati</taxon>
        <taxon>Bacillota</taxon>
        <taxon>Erysipelotrichia</taxon>
        <taxon>Erysipelotrichales</taxon>
        <taxon>Erysipelotrichaceae</taxon>
        <taxon>Breznakia</taxon>
    </lineage>
</organism>
<dbReference type="SUPFAM" id="SSF46689">
    <property type="entry name" value="Homeodomain-like"/>
    <property type="match status" value="1"/>
</dbReference>
<comment type="caution">
    <text evidence="4">The sequence shown here is derived from an EMBL/GenBank/DDBJ whole genome shotgun (WGS) entry which is preliminary data.</text>
</comment>
<proteinExistence type="predicted"/>
<name>A0A4V3G935_9FIRM</name>
<protein>
    <submittedName>
        <fullName evidence="4">TetR family transcriptional regulator</fullName>
    </submittedName>
</protein>
<dbReference type="InterPro" id="IPR009057">
    <property type="entry name" value="Homeodomain-like_sf"/>
</dbReference>
<accession>A0A4V3G935</accession>
<evidence type="ECO:0000313" key="4">
    <source>
        <dbReference type="EMBL" id="TDW25324.1"/>
    </source>
</evidence>
<dbReference type="Pfam" id="PF00440">
    <property type="entry name" value="TetR_N"/>
    <property type="match status" value="1"/>
</dbReference>
<dbReference type="PANTHER" id="PTHR43479">
    <property type="entry name" value="ACREF/ENVCD OPERON REPRESSOR-RELATED"/>
    <property type="match status" value="1"/>
</dbReference>
<keyword evidence="5" id="KW-1185">Reference proteome</keyword>
<evidence type="ECO:0000313" key="5">
    <source>
        <dbReference type="Proteomes" id="UP000294743"/>
    </source>
</evidence>
<keyword evidence="1 2" id="KW-0238">DNA-binding</keyword>
<feature type="domain" description="HTH tetR-type" evidence="3">
    <location>
        <begin position="11"/>
        <end position="71"/>
    </location>
</feature>
<dbReference type="PROSITE" id="PS50977">
    <property type="entry name" value="HTH_TETR_2"/>
    <property type="match status" value="1"/>
</dbReference>
<dbReference type="EMBL" id="SODD01000005">
    <property type="protein sequence ID" value="TDW25324.1"/>
    <property type="molecule type" value="Genomic_DNA"/>
</dbReference>
<evidence type="ECO:0000256" key="1">
    <source>
        <dbReference type="ARBA" id="ARBA00023125"/>
    </source>
</evidence>
<dbReference type="OrthoDB" id="9812484at2"/>
<dbReference type="Gene3D" id="1.10.357.10">
    <property type="entry name" value="Tetracycline Repressor, domain 2"/>
    <property type="match status" value="1"/>
</dbReference>